<proteinExistence type="inferred from homology"/>
<keyword evidence="3" id="KW-0436">Ligase</keyword>
<dbReference type="GO" id="GO:0006164">
    <property type="term" value="P:purine nucleotide biosynthetic process"/>
    <property type="evidence" value="ECO:0007669"/>
    <property type="project" value="UniProtKB-KW"/>
</dbReference>
<feature type="domain" description="ATP-grasp" evidence="16">
    <location>
        <begin position="580"/>
        <end position="786"/>
    </location>
</feature>
<evidence type="ECO:0000256" key="1">
    <source>
        <dbReference type="ARBA" id="ARBA00005174"/>
    </source>
</evidence>
<evidence type="ECO:0000256" key="13">
    <source>
        <dbReference type="PROSITE-ProRule" id="PRU10141"/>
    </source>
</evidence>
<dbReference type="Pfam" id="PF02843">
    <property type="entry name" value="GARS_C"/>
    <property type="match status" value="1"/>
</dbReference>
<keyword evidence="6" id="KW-0658">Purine biosynthesis</keyword>
<dbReference type="SUPFAM" id="SSF52440">
    <property type="entry name" value="PreATP-grasp domain"/>
    <property type="match status" value="1"/>
</dbReference>
<dbReference type="InterPro" id="IPR000115">
    <property type="entry name" value="PRibGlycinamide_synth"/>
</dbReference>
<dbReference type="Gene3D" id="1.10.510.10">
    <property type="entry name" value="Transferase(Phosphotransferase) domain 1"/>
    <property type="match status" value="1"/>
</dbReference>
<dbReference type="SUPFAM" id="SSF56112">
    <property type="entry name" value="Protein kinase-like (PK-like)"/>
    <property type="match status" value="1"/>
</dbReference>
<dbReference type="InterPro" id="IPR016185">
    <property type="entry name" value="PreATP-grasp_dom_sf"/>
</dbReference>
<dbReference type="HAMAP" id="MF_00138">
    <property type="entry name" value="GARS"/>
    <property type="match status" value="1"/>
</dbReference>
<dbReference type="InterPro" id="IPR011054">
    <property type="entry name" value="Rudment_hybrid_motif"/>
</dbReference>
<keyword evidence="8" id="KW-0464">Manganese</keyword>
<dbReference type="NCBIfam" id="TIGR00877">
    <property type="entry name" value="purD"/>
    <property type="match status" value="1"/>
</dbReference>
<dbReference type="InterPro" id="IPR037123">
    <property type="entry name" value="PRibGlycinamide_synth_C_sf"/>
</dbReference>
<comment type="caution">
    <text evidence="17">The sequence shown here is derived from an EMBL/GenBank/DDBJ whole genome shotgun (WGS) entry which is preliminary data.</text>
</comment>
<dbReference type="GO" id="GO:0005524">
    <property type="term" value="F:ATP binding"/>
    <property type="evidence" value="ECO:0007669"/>
    <property type="project" value="UniProtKB-UniRule"/>
</dbReference>
<dbReference type="Pfam" id="PF00069">
    <property type="entry name" value="Pkinase"/>
    <property type="match status" value="1"/>
</dbReference>
<dbReference type="SUPFAM" id="SSF56059">
    <property type="entry name" value="Glutathione synthetase ATP-binding domain-like"/>
    <property type="match status" value="1"/>
</dbReference>
<dbReference type="Pfam" id="PF01071">
    <property type="entry name" value="GARS_A"/>
    <property type="match status" value="1"/>
</dbReference>
<feature type="domain" description="Protein kinase" evidence="15">
    <location>
        <begin position="114"/>
        <end position="370"/>
    </location>
</feature>
<name>A0AAW1QH10_9CHLO</name>
<reference evidence="17 18" key="1">
    <citation type="journal article" date="2024" name="Nat. Commun.">
        <title>Phylogenomics reveals the evolutionary origins of lichenization in chlorophyte algae.</title>
        <authorList>
            <person name="Puginier C."/>
            <person name="Libourel C."/>
            <person name="Otte J."/>
            <person name="Skaloud P."/>
            <person name="Haon M."/>
            <person name="Grisel S."/>
            <person name="Petersen M."/>
            <person name="Berrin J.G."/>
            <person name="Delaux P.M."/>
            <person name="Dal Grande F."/>
            <person name="Keller J."/>
        </authorList>
    </citation>
    <scope>NUCLEOTIDE SEQUENCE [LARGE SCALE GENOMIC DNA]</scope>
    <source>
        <strain evidence="17 18">SAG 2145</strain>
    </source>
</reference>
<evidence type="ECO:0000256" key="6">
    <source>
        <dbReference type="ARBA" id="ARBA00022755"/>
    </source>
</evidence>
<comment type="similarity">
    <text evidence="9">Belongs to the GARS family.</text>
</comment>
<evidence type="ECO:0000256" key="11">
    <source>
        <dbReference type="ARBA" id="ARBA00042864"/>
    </source>
</evidence>
<comment type="pathway">
    <text evidence="1">Purine metabolism; IMP biosynthesis via de novo pathway; N(1)-(5-phospho-D-ribosyl)glycinamide from 5-phospho-alpha-D-ribose 1-diphosphate: step 2/2.</text>
</comment>
<keyword evidence="4" id="KW-0479">Metal-binding</keyword>
<evidence type="ECO:0000259" key="15">
    <source>
        <dbReference type="PROSITE" id="PS50011"/>
    </source>
</evidence>
<evidence type="ECO:0000313" key="17">
    <source>
        <dbReference type="EMBL" id="KAK9820733.1"/>
    </source>
</evidence>
<dbReference type="SMART" id="SM01210">
    <property type="entry name" value="GARS_C"/>
    <property type="match status" value="1"/>
</dbReference>
<dbReference type="InterPro" id="IPR013815">
    <property type="entry name" value="ATP_grasp_subdomain_1"/>
</dbReference>
<dbReference type="SUPFAM" id="SSF51246">
    <property type="entry name" value="Rudiment single hybrid motif"/>
    <property type="match status" value="1"/>
</dbReference>
<accession>A0AAW1QH10</accession>
<evidence type="ECO:0000256" key="3">
    <source>
        <dbReference type="ARBA" id="ARBA00022598"/>
    </source>
</evidence>
<evidence type="ECO:0000256" key="12">
    <source>
        <dbReference type="PROSITE-ProRule" id="PRU00409"/>
    </source>
</evidence>
<dbReference type="AlphaFoldDB" id="A0AAW1QH10"/>
<dbReference type="InterPro" id="IPR017441">
    <property type="entry name" value="Protein_kinase_ATP_BS"/>
</dbReference>
<dbReference type="Pfam" id="PF02844">
    <property type="entry name" value="GARS_N"/>
    <property type="match status" value="1"/>
</dbReference>
<dbReference type="FunFam" id="3.30.1490.20:FF:000006">
    <property type="entry name" value="phosphoribosylamine--glycine ligase, chloroplastic-like"/>
    <property type="match status" value="1"/>
</dbReference>
<dbReference type="Gene3D" id="3.30.470.20">
    <property type="entry name" value="ATP-grasp fold, B domain"/>
    <property type="match status" value="1"/>
</dbReference>
<keyword evidence="18" id="KW-1185">Reference proteome</keyword>
<dbReference type="GO" id="GO:0004637">
    <property type="term" value="F:phosphoribosylamine-glycine ligase activity"/>
    <property type="evidence" value="ECO:0007669"/>
    <property type="project" value="UniProtKB-EC"/>
</dbReference>
<evidence type="ECO:0000256" key="9">
    <source>
        <dbReference type="ARBA" id="ARBA00038345"/>
    </source>
</evidence>
<keyword evidence="5 12" id="KW-0547">Nucleotide-binding</keyword>
<dbReference type="EC" id="6.3.4.13" evidence="2"/>
<dbReference type="InterPro" id="IPR020559">
    <property type="entry name" value="PRibGlycinamide_synth_CS"/>
</dbReference>
<dbReference type="PROSITE" id="PS50975">
    <property type="entry name" value="ATP_GRASP"/>
    <property type="match status" value="1"/>
</dbReference>
<sequence>MDLPPVDVSSFELSQAAPRTRSRRRPARTPYDRPCSRQIRSAQAKKTVQTPASFLQGLFTDRRDQQQEQYHQHHQTQHFPQTATEQLQRPALVLPQPELVGMELGWPITFAEHYDLGGCIGTGAFGTVHLATARASKQHVAVKILAKSRAKQAREKTLAKVQREAKLLSRVQECSGAARFLGKYEDQDFAYMVLELCQGGDLEQLLETRTTLTEPEAALILYECLKVISTCHQIGVVHGDVKPANFLAIDFGCSQVVKPNQPLSKRTGTPVYLAPEVYMRAYDERADMWSLGMMFFHLMTRAFPFWHDMDACRNSSLDSVMKAVTTGHIDMRAGPIQDLSPAGLHFLKQLLRRDPVLRITSEDALDHDFFRQHLATGDCHEDHEAESPAADRPESTTAGQHCSLLRLTKSALSSASVTSAEDRFRSRLMLLRQPAIQPTFSRRVSPLHRVQNLLPTSKARVCVTAAATDKNVNVLIVGGGGREHALAWRIAQSPTCGHLHCAPGNAGTALEHGINNATVSISNNDAVVAWCKQEDIGLVVIGPEAPLVAGLADDLESAGILAFGPSRAAAQLEGSKAFMKELCTSSNIPTAAFEAFTDAAAAKLYIEKQGAPIVVKADGLAGGKGVIVAQSTAEAATAVDDLMINQALGSAGSQIVVEEFLTGTEVSFFALIDGHVCRPLGSAQDHKAVGEGNTGPNTGGMGAFSPSPIFTPELEAQVMEEVVQRTADAMVARGCPFRGVLFAGLMVSNGKAKLLEHNVRFGDPECQCLMIRLQSDLLEVLVAACSGRLADVSMQWASQVALTVIIAAKGYPGGYKSGTPINGLDKVTGAKVFHSGTKQNASGQVVSAGGRVLAVTAMADDQQEAQRLAYKAVKQIDWPDAYYRRDIGSLVT</sequence>
<dbReference type="InterPro" id="IPR020561">
    <property type="entry name" value="PRibGlycinamid_synth_ATP-grasp"/>
</dbReference>
<gene>
    <name evidence="17" type="ORF">WJX74_007258</name>
</gene>
<dbReference type="PROSITE" id="PS00107">
    <property type="entry name" value="PROTEIN_KINASE_ATP"/>
    <property type="match status" value="1"/>
</dbReference>
<dbReference type="GO" id="GO:0046872">
    <property type="term" value="F:metal ion binding"/>
    <property type="evidence" value="ECO:0007669"/>
    <property type="project" value="UniProtKB-KW"/>
</dbReference>
<evidence type="ECO:0000256" key="5">
    <source>
        <dbReference type="ARBA" id="ARBA00022741"/>
    </source>
</evidence>
<evidence type="ECO:0000256" key="7">
    <source>
        <dbReference type="ARBA" id="ARBA00022840"/>
    </source>
</evidence>
<evidence type="ECO:0000256" key="8">
    <source>
        <dbReference type="ARBA" id="ARBA00023211"/>
    </source>
</evidence>
<feature type="region of interest" description="Disordered" evidence="14">
    <location>
        <begin position="65"/>
        <end position="84"/>
    </location>
</feature>
<dbReference type="PANTHER" id="PTHR43472">
    <property type="entry name" value="PHOSPHORIBOSYLAMINE--GLYCINE LIGASE"/>
    <property type="match status" value="1"/>
</dbReference>
<dbReference type="GO" id="GO:0009113">
    <property type="term" value="P:purine nucleobase biosynthetic process"/>
    <property type="evidence" value="ECO:0007669"/>
    <property type="project" value="InterPro"/>
</dbReference>
<dbReference type="Gene3D" id="3.40.50.20">
    <property type="match status" value="1"/>
</dbReference>
<evidence type="ECO:0000256" key="10">
    <source>
        <dbReference type="ARBA" id="ARBA00042242"/>
    </source>
</evidence>
<dbReference type="PROSITE" id="PS00184">
    <property type="entry name" value="GARS"/>
    <property type="match status" value="1"/>
</dbReference>
<protein>
    <recommendedName>
        <fullName evidence="2">phosphoribosylamine--glycine ligase</fullName>
        <ecNumber evidence="2">6.3.4.13</ecNumber>
    </recommendedName>
    <alternativeName>
        <fullName evidence="10">Glycinamide ribonucleotide synthetase</fullName>
    </alternativeName>
    <alternativeName>
        <fullName evidence="11">Phosphoribosylglycinamide synthetase</fullName>
    </alternativeName>
</protein>
<dbReference type="SMART" id="SM00220">
    <property type="entry name" value="S_TKc"/>
    <property type="match status" value="1"/>
</dbReference>
<dbReference type="InterPro" id="IPR011009">
    <property type="entry name" value="Kinase-like_dom_sf"/>
</dbReference>
<evidence type="ECO:0000256" key="4">
    <source>
        <dbReference type="ARBA" id="ARBA00022723"/>
    </source>
</evidence>
<evidence type="ECO:0000256" key="14">
    <source>
        <dbReference type="SAM" id="MobiDB-lite"/>
    </source>
</evidence>
<organism evidence="17 18">
    <name type="scientific">Apatococcus lobatus</name>
    <dbReference type="NCBI Taxonomy" id="904363"/>
    <lineage>
        <taxon>Eukaryota</taxon>
        <taxon>Viridiplantae</taxon>
        <taxon>Chlorophyta</taxon>
        <taxon>core chlorophytes</taxon>
        <taxon>Trebouxiophyceae</taxon>
        <taxon>Chlorellales</taxon>
        <taxon>Chlorellaceae</taxon>
        <taxon>Apatococcus</taxon>
    </lineage>
</organism>
<dbReference type="EMBL" id="JALJOS010000044">
    <property type="protein sequence ID" value="KAK9820733.1"/>
    <property type="molecule type" value="Genomic_DNA"/>
</dbReference>
<feature type="binding site" evidence="13">
    <location>
        <position position="143"/>
    </location>
    <ligand>
        <name>ATP</name>
        <dbReference type="ChEBI" id="CHEBI:30616"/>
    </ligand>
</feature>
<dbReference type="InterPro" id="IPR000719">
    <property type="entry name" value="Prot_kinase_dom"/>
</dbReference>
<keyword evidence="7 12" id="KW-0067">ATP-binding</keyword>
<dbReference type="PROSITE" id="PS50011">
    <property type="entry name" value="PROTEIN_KINASE_DOM"/>
    <property type="match status" value="1"/>
</dbReference>
<evidence type="ECO:0000256" key="2">
    <source>
        <dbReference type="ARBA" id="ARBA00013255"/>
    </source>
</evidence>
<dbReference type="Gene3D" id="3.90.600.10">
    <property type="entry name" value="Phosphoribosylglycinamide synthetase, C-terminal domain"/>
    <property type="match status" value="1"/>
</dbReference>
<feature type="compositionally biased region" description="Polar residues" evidence="14">
    <location>
        <begin position="38"/>
        <end position="49"/>
    </location>
</feature>
<feature type="region of interest" description="Disordered" evidence="14">
    <location>
        <begin position="1"/>
        <end position="49"/>
    </location>
</feature>
<evidence type="ECO:0000259" key="16">
    <source>
        <dbReference type="PROSITE" id="PS50975"/>
    </source>
</evidence>
<dbReference type="GO" id="GO:0004672">
    <property type="term" value="F:protein kinase activity"/>
    <property type="evidence" value="ECO:0007669"/>
    <property type="project" value="InterPro"/>
</dbReference>
<dbReference type="FunFam" id="3.40.50.20:FF:000006">
    <property type="entry name" value="Phosphoribosylamine--glycine ligase, chloroplastic"/>
    <property type="match status" value="1"/>
</dbReference>
<dbReference type="Gene3D" id="3.30.1490.20">
    <property type="entry name" value="ATP-grasp fold, A domain"/>
    <property type="match status" value="1"/>
</dbReference>
<dbReference type="InterPro" id="IPR011761">
    <property type="entry name" value="ATP-grasp"/>
</dbReference>
<dbReference type="FunFam" id="3.90.600.10:FF:000001">
    <property type="entry name" value="Trifunctional purine biosynthetic protein adenosine-3"/>
    <property type="match status" value="1"/>
</dbReference>
<dbReference type="PANTHER" id="PTHR43472:SF1">
    <property type="entry name" value="PHOSPHORIBOSYLAMINE--GLYCINE LIGASE, CHLOROPLASTIC"/>
    <property type="match status" value="1"/>
</dbReference>
<dbReference type="SMART" id="SM01209">
    <property type="entry name" value="GARS_A"/>
    <property type="match status" value="1"/>
</dbReference>
<dbReference type="Proteomes" id="UP001438707">
    <property type="component" value="Unassembled WGS sequence"/>
</dbReference>
<dbReference type="InterPro" id="IPR020562">
    <property type="entry name" value="PRibGlycinamide_synth_N"/>
</dbReference>
<dbReference type="InterPro" id="IPR020560">
    <property type="entry name" value="PRibGlycinamide_synth_C-dom"/>
</dbReference>
<evidence type="ECO:0000313" key="18">
    <source>
        <dbReference type="Proteomes" id="UP001438707"/>
    </source>
</evidence>